<dbReference type="Gramene" id="OMO75280">
    <property type="protein sequence ID" value="OMO75280"/>
    <property type="gene ID" value="CCACVL1_16239"/>
</dbReference>
<dbReference type="AlphaFoldDB" id="A0A1R3HYB4"/>
<feature type="region of interest" description="Disordered" evidence="1">
    <location>
        <begin position="1"/>
        <end position="26"/>
    </location>
</feature>
<dbReference type="EMBL" id="AWWV01011035">
    <property type="protein sequence ID" value="OMO75280.1"/>
    <property type="molecule type" value="Genomic_DNA"/>
</dbReference>
<reference evidence="2 3" key="1">
    <citation type="submission" date="2013-09" db="EMBL/GenBank/DDBJ databases">
        <title>Corchorus capsularis genome sequencing.</title>
        <authorList>
            <person name="Alam M."/>
            <person name="Haque M.S."/>
            <person name="Islam M.S."/>
            <person name="Emdad E.M."/>
            <person name="Islam M.M."/>
            <person name="Ahmed B."/>
            <person name="Halim A."/>
            <person name="Hossen Q.M.M."/>
            <person name="Hossain M.Z."/>
            <person name="Ahmed R."/>
            <person name="Khan M.M."/>
            <person name="Islam R."/>
            <person name="Rashid M.M."/>
            <person name="Khan S.A."/>
            <person name="Rahman M.S."/>
            <person name="Alam M."/>
        </authorList>
    </citation>
    <scope>NUCLEOTIDE SEQUENCE [LARGE SCALE GENOMIC DNA]</scope>
    <source>
        <strain evidence="3">cv. CVL-1</strain>
        <tissue evidence="2">Whole seedling</tissue>
    </source>
</reference>
<evidence type="ECO:0000313" key="3">
    <source>
        <dbReference type="Proteomes" id="UP000188268"/>
    </source>
</evidence>
<gene>
    <name evidence="2" type="ORF">CCACVL1_16239</name>
</gene>
<keyword evidence="3" id="KW-1185">Reference proteome</keyword>
<dbReference type="Proteomes" id="UP000188268">
    <property type="component" value="Unassembled WGS sequence"/>
</dbReference>
<accession>A0A1R3HYB4</accession>
<proteinExistence type="predicted"/>
<organism evidence="2 3">
    <name type="scientific">Corchorus capsularis</name>
    <name type="common">Jute</name>
    <dbReference type="NCBI Taxonomy" id="210143"/>
    <lineage>
        <taxon>Eukaryota</taxon>
        <taxon>Viridiplantae</taxon>
        <taxon>Streptophyta</taxon>
        <taxon>Embryophyta</taxon>
        <taxon>Tracheophyta</taxon>
        <taxon>Spermatophyta</taxon>
        <taxon>Magnoliopsida</taxon>
        <taxon>eudicotyledons</taxon>
        <taxon>Gunneridae</taxon>
        <taxon>Pentapetalae</taxon>
        <taxon>rosids</taxon>
        <taxon>malvids</taxon>
        <taxon>Malvales</taxon>
        <taxon>Malvaceae</taxon>
        <taxon>Grewioideae</taxon>
        <taxon>Apeibeae</taxon>
        <taxon>Corchorus</taxon>
    </lineage>
</organism>
<sequence length="26" mass="2806">MEPIISVADDQSSSSSSFEEKGDRFG</sequence>
<evidence type="ECO:0000256" key="1">
    <source>
        <dbReference type="SAM" id="MobiDB-lite"/>
    </source>
</evidence>
<evidence type="ECO:0000313" key="2">
    <source>
        <dbReference type="EMBL" id="OMO75280.1"/>
    </source>
</evidence>
<name>A0A1R3HYB4_COCAP</name>
<comment type="caution">
    <text evidence="2">The sequence shown here is derived from an EMBL/GenBank/DDBJ whole genome shotgun (WGS) entry which is preliminary data.</text>
</comment>
<protein>
    <submittedName>
        <fullName evidence="2">Uncharacterized protein</fullName>
    </submittedName>
</protein>